<keyword evidence="1 4" id="KW-0378">Hydrolase</keyword>
<dbReference type="Gene3D" id="3.40.50.1820">
    <property type="entry name" value="alpha/beta hydrolase"/>
    <property type="match status" value="1"/>
</dbReference>
<sequence>MPPTPFFSLLDNLEALNHEDKYSAFHIIQATYKSSADTGSHITADILIPHTLRNTAGPGPRPVVVRIHGGFLVTGSGLYPPWFNSWILEYALANQAIIISPNYRLLPEVSGREILDDIHDFWHWLRNGSVVSIIQEKYRGVALNHGSTLVVGESAGGYLAVQLAISYPSQIRGVIAAYPMVDLRSRFYRESYSKPIVGVANVPVRVVNDHLATLTQESQRPWVTAANPPDRLELAFAITQNGRYLEVFGSADRELFPMERIEDLLSNGEKVRLPPMFILHGEQDSAVPVESSKKFVRFLREKLPQTTVMLYTQDGDHGFDAEATLETPWLQKRLDIISQVWLEPSSAHL</sequence>
<gene>
    <name evidence="4" type="ORF">BDV25DRAFT_142290</name>
</gene>
<dbReference type="PRINTS" id="PR00111">
    <property type="entry name" value="ABHYDROLASE"/>
</dbReference>
<organism evidence="4 5">
    <name type="scientific">Aspergillus avenaceus</name>
    <dbReference type="NCBI Taxonomy" id="36643"/>
    <lineage>
        <taxon>Eukaryota</taxon>
        <taxon>Fungi</taxon>
        <taxon>Dikarya</taxon>
        <taxon>Ascomycota</taxon>
        <taxon>Pezizomycotina</taxon>
        <taxon>Eurotiomycetes</taxon>
        <taxon>Eurotiomycetidae</taxon>
        <taxon>Eurotiales</taxon>
        <taxon>Aspergillaceae</taxon>
        <taxon>Aspergillus</taxon>
        <taxon>Aspergillus subgen. Circumdati</taxon>
    </lineage>
</organism>
<reference evidence="4 5" key="1">
    <citation type="submission" date="2019-04" db="EMBL/GenBank/DDBJ databases">
        <title>Friends and foes A comparative genomics study of 23 Aspergillus species from section Flavi.</title>
        <authorList>
            <consortium name="DOE Joint Genome Institute"/>
            <person name="Kjaerbolling I."/>
            <person name="Vesth T."/>
            <person name="Frisvad J.C."/>
            <person name="Nybo J.L."/>
            <person name="Theobald S."/>
            <person name="Kildgaard S."/>
            <person name="Isbrandt T."/>
            <person name="Kuo A."/>
            <person name="Sato A."/>
            <person name="Lyhne E.K."/>
            <person name="Kogle M.E."/>
            <person name="Wiebenga A."/>
            <person name="Kun R.S."/>
            <person name="Lubbers R.J."/>
            <person name="Makela M.R."/>
            <person name="Barry K."/>
            <person name="Chovatia M."/>
            <person name="Clum A."/>
            <person name="Daum C."/>
            <person name="Haridas S."/>
            <person name="He G."/>
            <person name="LaButti K."/>
            <person name="Lipzen A."/>
            <person name="Mondo S."/>
            <person name="Riley R."/>
            <person name="Salamov A."/>
            <person name="Simmons B.A."/>
            <person name="Magnuson J.K."/>
            <person name="Henrissat B."/>
            <person name="Mortensen U.H."/>
            <person name="Larsen T.O."/>
            <person name="Devries R.P."/>
            <person name="Grigoriev I.V."/>
            <person name="Machida M."/>
            <person name="Baker S.E."/>
            <person name="Andersen M.R."/>
        </authorList>
    </citation>
    <scope>NUCLEOTIDE SEQUENCE [LARGE SCALE GENOMIC DNA]</scope>
    <source>
        <strain evidence="4 5">IBT 18842</strain>
    </source>
</reference>
<dbReference type="Proteomes" id="UP000325780">
    <property type="component" value="Unassembled WGS sequence"/>
</dbReference>
<evidence type="ECO:0000259" key="2">
    <source>
        <dbReference type="Pfam" id="PF00326"/>
    </source>
</evidence>
<proteinExistence type="predicted"/>
<dbReference type="OrthoDB" id="19653at2759"/>
<dbReference type="InterPro" id="IPR001375">
    <property type="entry name" value="Peptidase_S9_cat"/>
</dbReference>
<dbReference type="InterPro" id="IPR000073">
    <property type="entry name" value="AB_hydrolase_1"/>
</dbReference>
<dbReference type="InterPro" id="IPR013094">
    <property type="entry name" value="AB_hydrolase_3"/>
</dbReference>
<dbReference type="Pfam" id="PF07859">
    <property type="entry name" value="Abhydrolase_3"/>
    <property type="match status" value="1"/>
</dbReference>
<feature type="domain" description="Alpha/beta hydrolase fold-3" evidence="3">
    <location>
        <begin position="64"/>
        <end position="196"/>
    </location>
</feature>
<evidence type="ECO:0000313" key="4">
    <source>
        <dbReference type="EMBL" id="KAE8147901.1"/>
    </source>
</evidence>
<dbReference type="GO" id="GO:0016787">
    <property type="term" value="F:hydrolase activity"/>
    <property type="evidence" value="ECO:0007669"/>
    <property type="project" value="UniProtKB-KW"/>
</dbReference>
<evidence type="ECO:0000259" key="3">
    <source>
        <dbReference type="Pfam" id="PF07859"/>
    </source>
</evidence>
<dbReference type="SUPFAM" id="SSF53474">
    <property type="entry name" value="alpha/beta-Hydrolases"/>
    <property type="match status" value="1"/>
</dbReference>
<dbReference type="EMBL" id="ML742185">
    <property type="protein sequence ID" value="KAE8147901.1"/>
    <property type="molecule type" value="Genomic_DNA"/>
</dbReference>
<dbReference type="PANTHER" id="PTHR48081:SF3">
    <property type="entry name" value="ALPHA_BETA HYDROLASE FOLD-3 DOMAIN-CONTAINING PROTEIN"/>
    <property type="match status" value="1"/>
</dbReference>
<dbReference type="AlphaFoldDB" id="A0A5N6TP41"/>
<keyword evidence="5" id="KW-1185">Reference proteome</keyword>
<dbReference type="InterPro" id="IPR050300">
    <property type="entry name" value="GDXG_lipolytic_enzyme"/>
</dbReference>
<evidence type="ECO:0000313" key="5">
    <source>
        <dbReference type="Proteomes" id="UP000325780"/>
    </source>
</evidence>
<protein>
    <submittedName>
        <fullName evidence="4">Alpha/beta-hydrolase</fullName>
    </submittedName>
</protein>
<dbReference type="Pfam" id="PF00326">
    <property type="entry name" value="Peptidase_S9"/>
    <property type="match status" value="1"/>
</dbReference>
<feature type="domain" description="Peptidase S9 prolyl oligopeptidase catalytic" evidence="2">
    <location>
        <begin position="272"/>
        <end position="332"/>
    </location>
</feature>
<dbReference type="InterPro" id="IPR029058">
    <property type="entry name" value="AB_hydrolase_fold"/>
</dbReference>
<name>A0A5N6TP41_ASPAV</name>
<accession>A0A5N6TP41</accession>
<evidence type="ECO:0000256" key="1">
    <source>
        <dbReference type="ARBA" id="ARBA00022801"/>
    </source>
</evidence>
<dbReference type="PANTHER" id="PTHR48081">
    <property type="entry name" value="AB HYDROLASE SUPERFAMILY PROTEIN C4A8.06C"/>
    <property type="match status" value="1"/>
</dbReference>